<evidence type="ECO:0000256" key="5">
    <source>
        <dbReference type="SAM" id="MobiDB-lite"/>
    </source>
</evidence>
<feature type="repeat" description="ANK" evidence="3">
    <location>
        <begin position="35"/>
        <end position="67"/>
    </location>
</feature>
<dbReference type="SMART" id="SM00356">
    <property type="entry name" value="ZnF_C3H1"/>
    <property type="match status" value="2"/>
</dbReference>
<dbReference type="OrthoDB" id="20872at2759"/>
<dbReference type="Pfam" id="PF12796">
    <property type="entry name" value="Ank_2"/>
    <property type="match status" value="1"/>
</dbReference>
<dbReference type="InterPro" id="IPR000571">
    <property type="entry name" value="Znf_CCCH"/>
</dbReference>
<dbReference type="InterPro" id="IPR036770">
    <property type="entry name" value="Ankyrin_rpt-contain_sf"/>
</dbReference>
<organism evidence="7 8">
    <name type="scientific">Cyclocybe aegerita</name>
    <name type="common">Black poplar mushroom</name>
    <name type="synonym">Agrocybe aegerita</name>
    <dbReference type="NCBI Taxonomy" id="1973307"/>
    <lineage>
        <taxon>Eukaryota</taxon>
        <taxon>Fungi</taxon>
        <taxon>Dikarya</taxon>
        <taxon>Basidiomycota</taxon>
        <taxon>Agaricomycotina</taxon>
        <taxon>Agaricomycetes</taxon>
        <taxon>Agaricomycetidae</taxon>
        <taxon>Agaricales</taxon>
        <taxon>Agaricineae</taxon>
        <taxon>Bolbitiaceae</taxon>
        <taxon>Cyclocybe</taxon>
    </lineage>
</organism>
<dbReference type="PROSITE" id="PS50088">
    <property type="entry name" value="ANK_REPEAT"/>
    <property type="match status" value="1"/>
</dbReference>
<evidence type="ECO:0000256" key="4">
    <source>
        <dbReference type="PROSITE-ProRule" id="PRU00723"/>
    </source>
</evidence>
<feature type="compositionally biased region" description="Low complexity" evidence="5">
    <location>
        <begin position="372"/>
        <end position="388"/>
    </location>
</feature>
<feature type="domain" description="C3H1-type" evidence="6">
    <location>
        <begin position="166"/>
        <end position="190"/>
    </location>
</feature>
<gene>
    <name evidence="7" type="ORF">AAE3_LOCUS8186</name>
</gene>
<evidence type="ECO:0000256" key="1">
    <source>
        <dbReference type="ARBA" id="ARBA00022737"/>
    </source>
</evidence>
<keyword evidence="4" id="KW-0863">Zinc-finger</keyword>
<feature type="region of interest" description="Disordered" evidence="5">
    <location>
        <begin position="216"/>
        <end position="263"/>
    </location>
</feature>
<evidence type="ECO:0000259" key="6">
    <source>
        <dbReference type="PROSITE" id="PS50103"/>
    </source>
</evidence>
<evidence type="ECO:0000313" key="8">
    <source>
        <dbReference type="Proteomes" id="UP000467700"/>
    </source>
</evidence>
<dbReference type="Gene3D" id="1.25.40.20">
    <property type="entry name" value="Ankyrin repeat-containing domain"/>
    <property type="match status" value="1"/>
</dbReference>
<evidence type="ECO:0000313" key="7">
    <source>
        <dbReference type="EMBL" id="CAA7265972.1"/>
    </source>
</evidence>
<evidence type="ECO:0000256" key="2">
    <source>
        <dbReference type="ARBA" id="ARBA00023043"/>
    </source>
</evidence>
<feature type="region of interest" description="Disordered" evidence="5">
    <location>
        <begin position="410"/>
        <end position="443"/>
    </location>
</feature>
<feature type="compositionally biased region" description="Low complexity" evidence="5">
    <location>
        <begin position="468"/>
        <end position="481"/>
    </location>
</feature>
<name>A0A8S0X3G9_CYCAE</name>
<keyword evidence="4" id="KW-0862">Zinc</keyword>
<dbReference type="PROSITE" id="PS50297">
    <property type="entry name" value="ANK_REP_REGION"/>
    <property type="match status" value="1"/>
</dbReference>
<keyword evidence="4" id="KW-0479">Metal-binding</keyword>
<dbReference type="SUPFAM" id="SSF48403">
    <property type="entry name" value="Ankyrin repeat"/>
    <property type="match status" value="1"/>
</dbReference>
<feature type="compositionally biased region" description="Pro residues" evidence="5">
    <location>
        <begin position="217"/>
        <end position="244"/>
    </location>
</feature>
<dbReference type="Proteomes" id="UP000467700">
    <property type="component" value="Unassembled WGS sequence"/>
</dbReference>
<proteinExistence type="predicted"/>
<dbReference type="AlphaFoldDB" id="A0A8S0X3G9"/>
<feature type="zinc finger region" description="C3H1-type" evidence="4">
    <location>
        <begin position="166"/>
        <end position="190"/>
    </location>
</feature>
<sequence length="629" mass="67075">MVSPLWKACSEGDRTRVLELLNEPSAVDVELKDHTGVTPLIEAVRNGHVEIVKILLEKGADPSNASSHGRPEVYTSDTVILDLLRIAQNKVVLGANASQQPAYDGQDDQEKRHYAHAPDAYTYYPTINPSLSTVNEAGAYYPPAPPQFQADASPNGLGHLPPPDVARMIPCRYFPACRYGAQCLFAHPQPPFFQGPMPPAQYPPYDPMANPYVQQYYPPPPPSFQQPPPPPNGPMTPMSPPPGAPVMHARSPSEVVSPPLGPFSPNGAPPVPYGPMSPPVYSHPGQVPVPMPVPPPHSQQPHSHPGPQSPNLYNPSTSPVPHYPIHQDAYPPPGPPNVIYDPTHLNGIPAPLENGLPDFNNHPNPRDGLNNPRRGSGRRPSFGARRPPCLFFPAGRCKNGDECRFPHVLPENAGTPTHTQFPVARGPPRPRGPPHGHVNGANGITNLEAKLNNLTMRDDAPRQKNGVDGSSRSQSSDASGRPKFHQGPKHPHVGPNGHHKKPFPAKPQQRVPSADDFPVLAGSVTPPKVNGNGYTGRTAAQILQAPPPFRKDASKESSTRGTTPDPARGNATKEAKAEANGSAPETPAPAPVQELPVMNGVSKPPVMSFAAAAATAGTADTPKEVSVSA</sequence>
<dbReference type="GO" id="GO:0008270">
    <property type="term" value="F:zinc ion binding"/>
    <property type="evidence" value="ECO:0007669"/>
    <property type="project" value="UniProtKB-KW"/>
</dbReference>
<dbReference type="PROSITE" id="PS50103">
    <property type="entry name" value="ZF_C3H1"/>
    <property type="match status" value="2"/>
</dbReference>
<feature type="compositionally biased region" description="Low complexity" evidence="5">
    <location>
        <begin position="299"/>
        <end position="310"/>
    </location>
</feature>
<dbReference type="Pfam" id="PF14608">
    <property type="entry name" value="zf-CCCH_2"/>
    <property type="match status" value="2"/>
</dbReference>
<evidence type="ECO:0000256" key="3">
    <source>
        <dbReference type="PROSITE-ProRule" id="PRU00023"/>
    </source>
</evidence>
<feature type="region of interest" description="Disordered" evidence="5">
    <location>
        <begin position="276"/>
        <end position="388"/>
    </location>
</feature>
<dbReference type="PANTHER" id="PTHR24171">
    <property type="entry name" value="ANKYRIN REPEAT DOMAIN-CONTAINING PROTEIN 39-RELATED"/>
    <property type="match status" value="1"/>
</dbReference>
<dbReference type="GO" id="GO:0010468">
    <property type="term" value="P:regulation of gene expression"/>
    <property type="evidence" value="ECO:0007669"/>
    <property type="project" value="UniProtKB-ARBA"/>
</dbReference>
<dbReference type="InterPro" id="IPR002110">
    <property type="entry name" value="Ankyrin_rpt"/>
</dbReference>
<keyword evidence="1" id="KW-0677">Repeat</keyword>
<feature type="zinc finger region" description="C3H1-type" evidence="4">
    <location>
        <begin position="383"/>
        <end position="410"/>
    </location>
</feature>
<accession>A0A8S0X3G9</accession>
<feature type="compositionally biased region" description="Basic residues" evidence="5">
    <location>
        <begin position="482"/>
        <end position="503"/>
    </location>
</feature>
<comment type="caution">
    <text evidence="7">The sequence shown here is derived from an EMBL/GenBank/DDBJ whole genome shotgun (WGS) entry which is preliminary data.</text>
</comment>
<keyword evidence="8" id="KW-1185">Reference proteome</keyword>
<feature type="domain" description="C3H1-type" evidence="6">
    <location>
        <begin position="383"/>
        <end position="410"/>
    </location>
</feature>
<dbReference type="SMART" id="SM00248">
    <property type="entry name" value="ANK"/>
    <property type="match status" value="1"/>
</dbReference>
<reference evidence="7 8" key="1">
    <citation type="submission" date="2020-01" db="EMBL/GenBank/DDBJ databases">
        <authorList>
            <person name="Gupta K D."/>
        </authorList>
    </citation>
    <scope>NUCLEOTIDE SEQUENCE [LARGE SCALE GENOMIC DNA]</scope>
</reference>
<feature type="compositionally biased region" description="Pro residues" evidence="5">
    <location>
        <begin position="287"/>
        <end position="298"/>
    </location>
</feature>
<protein>
    <recommendedName>
        <fullName evidence="6">C3H1-type domain-containing protein</fullName>
    </recommendedName>
</protein>
<feature type="compositionally biased region" description="Basic and acidic residues" evidence="5">
    <location>
        <begin position="549"/>
        <end position="558"/>
    </location>
</feature>
<dbReference type="EMBL" id="CACVBS010000051">
    <property type="protein sequence ID" value="CAA7265972.1"/>
    <property type="molecule type" value="Genomic_DNA"/>
</dbReference>
<feature type="region of interest" description="Disordered" evidence="5">
    <location>
        <begin position="458"/>
        <end position="603"/>
    </location>
</feature>
<keyword evidence="2 3" id="KW-0040">ANK repeat</keyword>